<dbReference type="NCBIfam" id="TIGR00500">
    <property type="entry name" value="met_pdase_I"/>
    <property type="match status" value="1"/>
</dbReference>
<gene>
    <name evidence="6 9" type="primary">map</name>
    <name evidence="9" type="ORF">H5P27_13190</name>
</gene>
<proteinExistence type="inferred from homology"/>
<dbReference type="GO" id="GO:0004239">
    <property type="term" value="F:initiator methionyl aminopeptidase activity"/>
    <property type="evidence" value="ECO:0007669"/>
    <property type="project" value="UniProtKB-UniRule"/>
</dbReference>
<dbReference type="PANTHER" id="PTHR43330:SF8">
    <property type="entry name" value="METHIONINE AMINOPEPTIDASE 1D, MITOCHONDRIAL"/>
    <property type="match status" value="1"/>
</dbReference>
<accession>A0A7X1B7C8</accession>
<keyword evidence="5 6" id="KW-0378">Hydrolase</keyword>
<dbReference type="AlphaFoldDB" id="A0A7X1B7C8"/>
<keyword evidence="10" id="KW-1185">Reference proteome</keyword>
<dbReference type="InterPro" id="IPR001714">
    <property type="entry name" value="Pept_M24_MAP"/>
</dbReference>
<feature type="binding site" evidence="6">
    <location>
        <position position="109"/>
    </location>
    <ligand>
        <name>a divalent metal cation</name>
        <dbReference type="ChEBI" id="CHEBI:60240"/>
        <label>1</label>
    </ligand>
</feature>
<comment type="function">
    <text evidence="1 6">Removes the N-terminal methionine from nascent proteins. The N-terminal methionine is often cleaved when the second residue in the primary sequence is small and uncharged (Met-Ala-, Cys, Gly, Pro, Ser, Thr, or Val). Requires deformylation of the N(alpha)-formylated initiator methionine before it can be hydrolyzed.</text>
</comment>
<sequence length="261" mass="28528">MIVRNEEQYTAIKEASQVAATVLDRMCALVVPGMNTYDLDQAGRRFIEELEAESACYKYQVGSRVFPSWTCLSVNDEVVHGIGTLERVLKEGDIISVDVCTRYRGYIGDNCRTVPVGRVDSQLQRLLDVTEESMYDGIKNAVAGNKVGKISSAVQKKVERAGFSVIRDFVGHGVGKSLHEEPQIPNFGRPGDYQRLKRGMVLCIEPMVNMGKHKIAMGDDGWTALSADGSPSAHFEHTVLVGENGPEILTVPEGKTAPALA</sequence>
<comment type="cofactor">
    <cofactor evidence="6">
        <name>Co(2+)</name>
        <dbReference type="ChEBI" id="CHEBI:48828"/>
    </cofactor>
    <cofactor evidence="6">
        <name>Zn(2+)</name>
        <dbReference type="ChEBI" id="CHEBI:29105"/>
    </cofactor>
    <cofactor evidence="6">
        <name>Mn(2+)</name>
        <dbReference type="ChEBI" id="CHEBI:29035"/>
    </cofactor>
    <cofactor evidence="6">
        <name>Fe(2+)</name>
        <dbReference type="ChEBI" id="CHEBI:29033"/>
    </cofactor>
    <text evidence="6">Binds 2 divalent metal cations per subunit. Has a high-affinity and a low affinity metal-binding site. The true nature of the physiological cofactor is under debate. The enzyme is active with cobalt, zinc, manganese or divalent iron ions. Most likely, methionine aminopeptidases function as mononuclear Fe(2+)-metalloproteases under physiological conditions, and the catalytically relevant metal-binding site has been assigned to the histidine-containing high-affinity site.</text>
</comment>
<feature type="binding site" evidence="6">
    <location>
        <position position="109"/>
    </location>
    <ligand>
        <name>a divalent metal cation</name>
        <dbReference type="ChEBI" id="CHEBI:60240"/>
        <label>2</label>
        <note>catalytic</note>
    </ligand>
</feature>
<dbReference type="Pfam" id="PF00557">
    <property type="entry name" value="Peptidase_M24"/>
    <property type="match status" value="1"/>
</dbReference>
<evidence type="ECO:0000256" key="5">
    <source>
        <dbReference type="ARBA" id="ARBA00022801"/>
    </source>
</evidence>
<feature type="binding site" evidence="6">
    <location>
        <position position="236"/>
    </location>
    <ligand>
        <name>a divalent metal cation</name>
        <dbReference type="ChEBI" id="CHEBI:60240"/>
        <label>1</label>
    </ligand>
</feature>
<feature type="binding site" evidence="6">
    <location>
        <position position="98"/>
    </location>
    <ligand>
        <name>a divalent metal cation</name>
        <dbReference type="ChEBI" id="CHEBI:60240"/>
        <label>1</label>
    </ligand>
</feature>
<comment type="catalytic activity">
    <reaction evidence="6 7">
        <text>Release of N-terminal amino acids, preferentially methionine, from peptides and arylamides.</text>
        <dbReference type="EC" id="3.4.11.18"/>
    </reaction>
</comment>
<evidence type="ECO:0000256" key="3">
    <source>
        <dbReference type="ARBA" id="ARBA00022670"/>
    </source>
</evidence>
<dbReference type="CDD" id="cd01086">
    <property type="entry name" value="MetAP1"/>
    <property type="match status" value="1"/>
</dbReference>
<dbReference type="Proteomes" id="UP000526501">
    <property type="component" value="Unassembled WGS sequence"/>
</dbReference>
<evidence type="ECO:0000256" key="2">
    <source>
        <dbReference type="ARBA" id="ARBA00022438"/>
    </source>
</evidence>
<comment type="similarity">
    <text evidence="6">Belongs to the peptidase M24A family. Methionine aminopeptidase type 1 subfamily.</text>
</comment>
<evidence type="ECO:0000313" key="10">
    <source>
        <dbReference type="Proteomes" id="UP000526501"/>
    </source>
</evidence>
<dbReference type="HAMAP" id="MF_01974">
    <property type="entry name" value="MetAP_1"/>
    <property type="match status" value="1"/>
</dbReference>
<comment type="subunit">
    <text evidence="6">Monomer.</text>
</comment>
<feature type="binding site" evidence="6">
    <location>
        <position position="179"/>
    </location>
    <ligand>
        <name>substrate</name>
    </ligand>
</feature>
<dbReference type="InterPro" id="IPR036005">
    <property type="entry name" value="Creatinase/aminopeptidase-like"/>
</dbReference>
<evidence type="ECO:0000259" key="8">
    <source>
        <dbReference type="Pfam" id="PF00557"/>
    </source>
</evidence>
<evidence type="ECO:0000256" key="6">
    <source>
        <dbReference type="HAMAP-Rule" id="MF_01974"/>
    </source>
</evidence>
<dbReference type="EC" id="3.4.11.18" evidence="6 7"/>
<dbReference type="EMBL" id="JACHVC010000012">
    <property type="protein sequence ID" value="MBC2607002.1"/>
    <property type="molecule type" value="Genomic_DNA"/>
</dbReference>
<dbReference type="InterPro" id="IPR002467">
    <property type="entry name" value="Pept_M24A_MAP1"/>
</dbReference>
<feature type="binding site" evidence="6">
    <location>
        <position position="205"/>
    </location>
    <ligand>
        <name>a divalent metal cation</name>
        <dbReference type="ChEBI" id="CHEBI:60240"/>
        <label>2</label>
        <note>catalytic</note>
    </ligand>
</feature>
<dbReference type="GO" id="GO:0070006">
    <property type="term" value="F:metalloaminopeptidase activity"/>
    <property type="evidence" value="ECO:0007669"/>
    <property type="project" value="UniProtKB-UniRule"/>
</dbReference>
<keyword evidence="3 6" id="KW-0645">Protease</keyword>
<dbReference type="RefSeq" id="WP_185660867.1">
    <property type="nucleotide sequence ID" value="NZ_CAWPOO010000012.1"/>
</dbReference>
<dbReference type="PROSITE" id="PS00680">
    <property type="entry name" value="MAP_1"/>
    <property type="match status" value="1"/>
</dbReference>
<dbReference type="PANTHER" id="PTHR43330">
    <property type="entry name" value="METHIONINE AMINOPEPTIDASE"/>
    <property type="match status" value="1"/>
</dbReference>
<protein>
    <recommendedName>
        <fullName evidence="6 7">Methionine aminopeptidase</fullName>
        <shortName evidence="6">MAP</shortName>
        <shortName evidence="6">MetAP</shortName>
        <ecNumber evidence="6 7">3.4.11.18</ecNumber>
    </recommendedName>
    <alternativeName>
        <fullName evidence="6">Peptidase M</fullName>
    </alternativeName>
</protein>
<dbReference type="PRINTS" id="PR00599">
    <property type="entry name" value="MAPEPTIDASE"/>
</dbReference>
<dbReference type="InterPro" id="IPR000994">
    <property type="entry name" value="Pept_M24"/>
</dbReference>
<name>A0A7X1B7C8_9BACT</name>
<keyword evidence="2 6" id="KW-0031">Aminopeptidase</keyword>
<feature type="binding site" evidence="6">
    <location>
        <position position="172"/>
    </location>
    <ligand>
        <name>a divalent metal cation</name>
        <dbReference type="ChEBI" id="CHEBI:60240"/>
        <label>2</label>
        <note>catalytic</note>
    </ligand>
</feature>
<organism evidence="9 10">
    <name type="scientific">Pelagicoccus albus</name>
    <dbReference type="NCBI Taxonomy" id="415222"/>
    <lineage>
        <taxon>Bacteria</taxon>
        <taxon>Pseudomonadati</taxon>
        <taxon>Verrucomicrobiota</taxon>
        <taxon>Opitutia</taxon>
        <taxon>Puniceicoccales</taxon>
        <taxon>Pelagicoccaceae</taxon>
        <taxon>Pelagicoccus</taxon>
    </lineage>
</organism>
<keyword evidence="4 6" id="KW-0479">Metal-binding</keyword>
<dbReference type="SUPFAM" id="SSF55920">
    <property type="entry name" value="Creatinase/aminopeptidase"/>
    <property type="match status" value="1"/>
</dbReference>
<reference evidence="9 10" key="1">
    <citation type="submission" date="2020-07" db="EMBL/GenBank/DDBJ databases">
        <authorList>
            <person name="Feng X."/>
        </authorList>
    </citation>
    <scope>NUCLEOTIDE SEQUENCE [LARGE SCALE GENOMIC DNA]</scope>
    <source>
        <strain evidence="9 10">JCM23202</strain>
    </source>
</reference>
<feature type="domain" description="Peptidase M24" evidence="8">
    <location>
        <begin position="11"/>
        <end position="243"/>
    </location>
</feature>
<dbReference type="GO" id="GO:0006508">
    <property type="term" value="P:proteolysis"/>
    <property type="evidence" value="ECO:0007669"/>
    <property type="project" value="UniProtKB-KW"/>
</dbReference>
<dbReference type="Gene3D" id="3.90.230.10">
    <property type="entry name" value="Creatinase/methionine aminopeptidase superfamily"/>
    <property type="match status" value="1"/>
</dbReference>
<evidence type="ECO:0000256" key="7">
    <source>
        <dbReference type="RuleBase" id="RU003653"/>
    </source>
</evidence>
<feature type="binding site" evidence="6">
    <location>
        <position position="236"/>
    </location>
    <ligand>
        <name>a divalent metal cation</name>
        <dbReference type="ChEBI" id="CHEBI:60240"/>
        <label>2</label>
        <note>catalytic</note>
    </ligand>
</feature>
<evidence type="ECO:0000256" key="1">
    <source>
        <dbReference type="ARBA" id="ARBA00002521"/>
    </source>
</evidence>
<evidence type="ECO:0000313" key="9">
    <source>
        <dbReference type="EMBL" id="MBC2607002.1"/>
    </source>
</evidence>
<evidence type="ECO:0000256" key="4">
    <source>
        <dbReference type="ARBA" id="ARBA00022723"/>
    </source>
</evidence>
<feature type="binding site" evidence="6">
    <location>
        <position position="80"/>
    </location>
    <ligand>
        <name>substrate</name>
    </ligand>
</feature>
<dbReference type="GO" id="GO:0046872">
    <property type="term" value="F:metal ion binding"/>
    <property type="evidence" value="ECO:0007669"/>
    <property type="project" value="UniProtKB-UniRule"/>
</dbReference>
<comment type="caution">
    <text evidence="9">The sequence shown here is derived from an EMBL/GenBank/DDBJ whole genome shotgun (WGS) entry which is preliminary data.</text>
</comment>